<dbReference type="AlphaFoldDB" id="A0AA38UA48"/>
<dbReference type="Proteomes" id="UP001163846">
    <property type="component" value="Unassembled WGS sequence"/>
</dbReference>
<gene>
    <name evidence="1" type="ORF">F5878DRAFT_630015</name>
</gene>
<accession>A0AA38UA48</accession>
<protein>
    <recommendedName>
        <fullName evidence="3">F-box domain-containing protein</fullName>
    </recommendedName>
</protein>
<proteinExistence type="predicted"/>
<name>A0AA38UA48_9AGAR</name>
<dbReference type="EMBL" id="MU806503">
    <property type="protein sequence ID" value="KAJ3834645.1"/>
    <property type="molecule type" value="Genomic_DNA"/>
</dbReference>
<organism evidence="1 2">
    <name type="scientific">Lentinula raphanica</name>
    <dbReference type="NCBI Taxonomy" id="153919"/>
    <lineage>
        <taxon>Eukaryota</taxon>
        <taxon>Fungi</taxon>
        <taxon>Dikarya</taxon>
        <taxon>Basidiomycota</taxon>
        <taxon>Agaricomycotina</taxon>
        <taxon>Agaricomycetes</taxon>
        <taxon>Agaricomycetidae</taxon>
        <taxon>Agaricales</taxon>
        <taxon>Marasmiineae</taxon>
        <taxon>Omphalotaceae</taxon>
        <taxon>Lentinula</taxon>
    </lineage>
</organism>
<sequence length="555" mass="63867">MSSQKLQLANYSSFAHLLQNGGDFESPAQRKELQDTIEKSTGRDIPAIEDEIQQSLTRIHKLEAMKDRIRATASQFQELLTPIPINRLPTEILVEIFLILRDTSKEYTTTITQGVWPLTHVSHKWRNITVSLPKLWSHISIGEIEKPAKDQLQLLKTALARSGSHPLHLEASLPCYISTGSNFDSWPLGSRASNSIPLWPTESQLSEAMIRVVVQHSDRWATANIHLMFADCLRPIHRRLSLLEKLIFWGDTYGSPALFSVAPKLRDVEFLSADSSTFRLPWKQLVRFHDSQCDLDVDPLPRYLQILRKYPQLEDFGDDYDGKHEPVPHQSVTHHKLRAFLCSDPRLIRCLTLPSLQNLHLRAQSIFSRSPELVLAARELLNRSRCTSSLRILHLKSVVLDRNVFDLLESTNGLAELNFYFRKWKTSNDAFMKRLINRMSACRKSKKFDKQVLLPRLESFTINIEKTFHYDISTCNIQCIDEKYVDMVEGRWNSPGNGISQLRVVKFESYIPTTLSALTNRCIQRMKEMRDEGLTMYIAASMSEDEEESQVYVKS</sequence>
<reference evidence="1" key="1">
    <citation type="submission" date="2022-08" db="EMBL/GenBank/DDBJ databases">
        <authorList>
            <consortium name="DOE Joint Genome Institute"/>
            <person name="Min B."/>
            <person name="Riley R."/>
            <person name="Sierra-Patev S."/>
            <person name="Naranjo-Ortiz M."/>
            <person name="Looney B."/>
            <person name="Konkel Z."/>
            <person name="Slot J.C."/>
            <person name="Sakamoto Y."/>
            <person name="Steenwyk J.L."/>
            <person name="Rokas A."/>
            <person name="Carro J."/>
            <person name="Camarero S."/>
            <person name="Ferreira P."/>
            <person name="Molpeceres G."/>
            <person name="Ruiz-Duenas F.J."/>
            <person name="Serrano A."/>
            <person name="Henrissat B."/>
            <person name="Drula E."/>
            <person name="Hughes K.W."/>
            <person name="Mata J.L."/>
            <person name="Ishikawa N.K."/>
            <person name="Vargas-Isla R."/>
            <person name="Ushijima S."/>
            <person name="Smith C.A."/>
            <person name="Ahrendt S."/>
            <person name="Andreopoulos W."/>
            <person name="He G."/>
            <person name="Labutti K."/>
            <person name="Lipzen A."/>
            <person name="Ng V."/>
            <person name="Sandor L."/>
            <person name="Barry K."/>
            <person name="Martinez A.T."/>
            <person name="Xiao Y."/>
            <person name="Gibbons J.G."/>
            <person name="Terashima K."/>
            <person name="Hibbett D.S."/>
            <person name="Grigoriev I.V."/>
        </authorList>
    </citation>
    <scope>NUCLEOTIDE SEQUENCE</scope>
    <source>
        <strain evidence="1">TFB9207</strain>
    </source>
</reference>
<evidence type="ECO:0008006" key="3">
    <source>
        <dbReference type="Google" id="ProtNLM"/>
    </source>
</evidence>
<comment type="caution">
    <text evidence="1">The sequence shown here is derived from an EMBL/GenBank/DDBJ whole genome shotgun (WGS) entry which is preliminary data.</text>
</comment>
<dbReference type="Gene3D" id="1.20.1280.50">
    <property type="match status" value="1"/>
</dbReference>
<evidence type="ECO:0000313" key="2">
    <source>
        <dbReference type="Proteomes" id="UP001163846"/>
    </source>
</evidence>
<evidence type="ECO:0000313" key="1">
    <source>
        <dbReference type="EMBL" id="KAJ3834645.1"/>
    </source>
</evidence>
<keyword evidence="2" id="KW-1185">Reference proteome</keyword>